<accession>A0A2V3VVK4</accession>
<protein>
    <submittedName>
        <fullName evidence="1">Uncharacterized protein</fullName>
    </submittedName>
</protein>
<sequence>MILLLGSGTKMIFSKNKITKLPVSIYVPKGSFEKYC</sequence>
<evidence type="ECO:0000313" key="1">
    <source>
        <dbReference type="EMBL" id="PXW86012.1"/>
    </source>
</evidence>
<organism evidence="1 2">
    <name type="scientific">Pseudogracilibacillus auburnensis</name>
    <dbReference type="NCBI Taxonomy" id="1494959"/>
    <lineage>
        <taxon>Bacteria</taxon>
        <taxon>Bacillati</taxon>
        <taxon>Bacillota</taxon>
        <taxon>Bacilli</taxon>
        <taxon>Bacillales</taxon>
        <taxon>Bacillaceae</taxon>
        <taxon>Pseudogracilibacillus</taxon>
    </lineage>
</organism>
<dbReference type="AlphaFoldDB" id="A0A2V3VVK4"/>
<name>A0A2V3VVK4_9BACI</name>
<dbReference type="Proteomes" id="UP000247978">
    <property type="component" value="Unassembled WGS sequence"/>
</dbReference>
<reference evidence="1 2" key="1">
    <citation type="submission" date="2018-05" db="EMBL/GenBank/DDBJ databases">
        <title>Genomic Encyclopedia of Type Strains, Phase IV (KMG-IV): sequencing the most valuable type-strain genomes for metagenomic binning, comparative biology and taxonomic classification.</title>
        <authorList>
            <person name="Goeker M."/>
        </authorList>
    </citation>
    <scope>NUCLEOTIDE SEQUENCE [LARGE SCALE GENOMIC DNA]</scope>
    <source>
        <strain evidence="1 2">DSM 28556</strain>
    </source>
</reference>
<dbReference type="EMBL" id="QJJQ01000009">
    <property type="protein sequence ID" value="PXW86012.1"/>
    <property type="molecule type" value="Genomic_DNA"/>
</dbReference>
<proteinExistence type="predicted"/>
<comment type="caution">
    <text evidence="1">The sequence shown here is derived from an EMBL/GenBank/DDBJ whole genome shotgun (WGS) entry which is preliminary data.</text>
</comment>
<keyword evidence="2" id="KW-1185">Reference proteome</keyword>
<evidence type="ECO:0000313" key="2">
    <source>
        <dbReference type="Proteomes" id="UP000247978"/>
    </source>
</evidence>
<gene>
    <name evidence="1" type="ORF">DFR56_109175</name>
</gene>